<dbReference type="SUPFAM" id="SSF51735">
    <property type="entry name" value="NAD(P)-binding Rossmann-fold domains"/>
    <property type="match status" value="1"/>
</dbReference>
<gene>
    <name evidence="4" type="ORF">Godav_012655</name>
</gene>
<dbReference type="PANTHER" id="PTHR43296:SF2">
    <property type="entry name" value="PEROXISOMAL 2,4-DIENOYL-COA REDUCTASE [(3E)-ENOYL-COA-PRODUCING]"/>
    <property type="match status" value="1"/>
</dbReference>
<dbReference type="PANTHER" id="PTHR43296">
    <property type="entry name" value="PEROXISOMAL 2,4-DIENOYL-COA REDUCTASE"/>
    <property type="match status" value="1"/>
</dbReference>
<evidence type="ECO:0000256" key="3">
    <source>
        <dbReference type="SAM" id="SignalP"/>
    </source>
</evidence>
<dbReference type="AlphaFoldDB" id="A0A7J8RDU3"/>
<keyword evidence="5" id="KW-1185">Reference proteome</keyword>
<accession>A0A7J8RDU3</accession>
<dbReference type="InterPro" id="IPR045017">
    <property type="entry name" value="DECR2-like"/>
</dbReference>
<name>A0A7J8RDU3_GOSDV</name>
<keyword evidence="3" id="KW-0732">Signal</keyword>
<proteinExistence type="predicted"/>
<evidence type="ECO:0000256" key="2">
    <source>
        <dbReference type="ARBA" id="ARBA00023002"/>
    </source>
</evidence>
<reference evidence="4 5" key="1">
    <citation type="journal article" date="2019" name="Genome Biol. Evol.">
        <title>Insights into the evolution of the New World diploid cottons (Gossypium, subgenus Houzingenia) based on genome sequencing.</title>
        <authorList>
            <person name="Grover C.E."/>
            <person name="Arick M.A. 2nd"/>
            <person name="Thrash A."/>
            <person name="Conover J.L."/>
            <person name="Sanders W.S."/>
            <person name="Peterson D.G."/>
            <person name="Frelichowski J.E."/>
            <person name="Scheffler J.A."/>
            <person name="Scheffler B.E."/>
            <person name="Wendel J.F."/>
        </authorList>
    </citation>
    <scope>NUCLEOTIDE SEQUENCE [LARGE SCALE GENOMIC DNA]</scope>
    <source>
        <strain evidence="4">27</strain>
        <tissue evidence="4">Leaf</tissue>
    </source>
</reference>
<evidence type="ECO:0000313" key="5">
    <source>
        <dbReference type="Proteomes" id="UP000593561"/>
    </source>
</evidence>
<comment type="caution">
    <text evidence="4">The sequence shown here is derived from an EMBL/GenBank/DDBJ whole genome shotgun (WGS) entry which is preliminary data.</text>
</comment>
<dbReference type="GO" id="GO:0008670">
    <property type="term" value="F:2,4-dienoyl-CoA reductase (NADPH) activity"/>
    <property type="evidence" value="ECO:0007669"/>
    <property type="project" value="InterPro"/>
</dbReference>
<keyword evidence="2" id="KW-0560">Oxidoreductase</keyword>
<evidence type="ECO:0000313" key="4">
    <source>
        <dbReference type="EMBL" id="MBA0612007.1"/>
    </source>
</evidence>
<keyword evidence="1" id="KW-0521">NADP</keyword>
<dbReference type="EMBL" id="JABFAC010000004">
    <property type="protein sequence ID" value="MBA0612007.1"/>
    <property type="molecule type" value="Genomic_DNA"/>
</dbReference>
<dbReference type="GO" id="GO:0009062">
    <property type="term" value="P:fatty acid catabolic process"/>
    <property type="evidence" value="ECO:0007669"/>
    <property type="project" value="InterPro"/>
</dbReference>
<dbReference type="Gene3D" id="3.40.50.720">
    <property type="entry name" value="NAD(P)-binding Rossmann-like Domain"/>
    <property type="match status" value="1"/>
</dbReference>
<dbReference type="InterPro" id="IPR036291">
    <property type="entry name" value="NAD(P)-bd_dom_sf"/>
</dbReference>
<evidence type="ECO:0000256" key="1">
    <source>
        <dbReference type="ARBA" id="ARBA00022857"/>
    </source>
</evidence>
<dbReference type="Proteomes" id="UP000593561">
    <property type="component" value="Unassembled WGS sequence"/>
</dbReference>
<feature type="signal peptide" evidence="3">
    <location>
        <begin position="1"/>
        <end position="18"/>
    </location>
</feature>
<feature type="chain" id="PRO_5029645583" evidence="3">
    <location>
        <begin position="19"/>
        <end position="153"/>
    </location>
</feature>
<protein>
    <submittedName>
        <fullName evidence="4">Uncharacterized protein</fullName>
    </submittedName>
</protein>
<dbReference type="GO" id="GO:0005777">
    <property type="term" value="C:peroxisome"/>
    <property type="evidence" value="ECO:0007669"/>
    <property type="project" value="TreeGrafter"/>
</dbReference>
<organism evidence="4 5">
    <name type="scientific">Gossypium davidsonii</name>
    <name type="common">Davidson's cotton</name>
    <name type="synonym">Gossypium klotzschianum subsp. davidsonii</name>
    <dbReference type="NCBI Taxonomy" id="34287"/>
    <lineage>
        <taxon>Eukaryota</taxon>
        <taxon>Viridiplantae</taxon>
        <taxon>Streptophyta</taxon>
        <taxon>Embryophyta</taxon>
        <taxon>Tracheophyta</taxon>
        <taxon>Spermatophyta</taxon>
        <taxon>Magnoliopsida</taxon>
        <taxon>eudicotyledons</taxon>
        <taxon>Gunneridae</taxon>
        <taxon>Pentapetalae</taxon>
        <taxon>rosids</taxon>
        <taxon>malvids</taxon>
        <taxon>Malvales</taxon>
        <taxon>Malvaceae</taxon>
        <taxon>Malvoideae</taxon>
        <taxon>Gossypium</taxon>
    </lineage>
</organism>
<sequence>MLLPATFLCLLKICPLTGFEQLWISILLVRSQCAAKHSSISKREDVATLHYTASWYQIYVSAAKAAVDSITRNLALEWGIDNDIRVNEHLPSYKIGDKWDISMSAIYLVSDAADGGHWLSHPRRLSKEEVKQLSRVVEKRSREKLVGVPSSKL</sequence>